<keyword evidence="4" id="KW-1185">Reference proteome</keyword>
<dbReference type="Proteomes" id="UP000659654">
    <property type="component" value="Unassembled WGS sequence"/>
</dbReference>
<evidence type="ECO:0000313" key="5">
    <source>
        <dbReference type="WBParaSite" id="BXY_1198400.1"/>
    </source>
</evidence>
<name>A0A1I7SG20_BURXY</name>
<dbReference type="EMBL" id="CAJFCV020000005">
    <property type="protein sequence ID" value="CAG9126275.1"/>
    <property type="molecule type" value="Genomic_DNA"/>
</dbReference>
<evidence type="ECO:0000313" key="3">
    <source>
        <dbReference type="Proteomes" id="UP000095284"/>
    </source>
</evidence>
<dbReference type="AlphaFoldDB" id="A0A1I7SG20"/>
<organism evidence="3 5">
    <name type="scientific">Bursaphelenchus xylophilus</name>
    <name type="common">Pinewood nematode worm</name>
    <name type="synonym">Aphelenchoides xylophilus</name>
    <dbReference type="NCBI Taxonomy" id="6326"/>
    <lineage>
        <taxon>Eukaryota</taxon>
        <taxon>Metazoa</taxon>
        <taxon>Ecdysozoa</taxon>
        <taxon>Nematoda</taxon>
        <taxon>Chromadorea</taxon>
        <taxon>Rhabditida</taxon>
        <taxon>Tylenchina</taxon>
        <taxon>Tylenchomorpha</taxon>
        <taxon>Aphelenchoidea</taxon>
        <taxon>Aphelenchoididae</taxon>
        <taxon>Bursaphelenchus</taxon>
    </lineage>
</organism>
<protein>
    <submittedName>
        <fullName evidence="1">(pine wood nematode) hypothetical protein</fullName>
    </submittedName>
</protein>
<reference evidence="5" key="1">
    <citation type="submission" date="2016-11" db="UniProtKB">
        <authorList>
            <consortium name="WormBaseParasite"/>
        </authorList>
    </citation>
    <scope>IDENTIFICATION</scope>
</reference>
<gene>
    <name evidence="1" type="ORF">BXYJ_LOCUS13073</name>
</gene>
<reference evidence="2" key="2">
    <citation type="submission" date="2020-08" db="EMBL/GenBank/DDBJ databases">
        <authorList>
            <person name="Kikuchi T."/>
        </authorList>
    </citation>
    <scope>NUCLEOTIDE SEQUENCE</scope>
    <source>
        <strain evidence="1">Ka4C1</strain>
    </source>
</reference>
<evidence type="ECO:0000313" key="1">
    <source>
        <dbReference type="EMBL" id="CAD5232982.1"/>
    </source>
</evidence>
<dbReference type="WBParaSite" id="BXY_1198400.1">
    <property type="protein sequence ID" value="BXY_1198400.1"/>
    <property type="gene ID" value="BXY_1198400"/>
</dbReference>
<accession>A0A1I7SG20</accession>
<sequence length="89" mass="9883">MATYFRQLLFGISKSEAKSYFALCKSEKTHSAKYVNVEAGEDQGEHAKYGPNVPANSSPANFHPAAFIYTPLPTLEVSLRVNNHHPSSW</sequence>
<dbReference type="Proteomes" id="UP000582659">
    <property type="component" value="Unassembled WGS sequence"/>
</dbReference>
<proteinExistence type="predicted"/>
<evidence type="ECO:0000313" key="2">
    <source>
        <dbReference type="EMBL" id="CAG9126275.1"/>
    </source>
</evidence>
<dbReference type="Proteomes" id="UP000095284">
    <property type="component" value="Unplaced"/>
</dbReference>
<evidence type="ECO:0000313" key="4">
    <source>
        <dbReference type="Proteomes" id="UP000659654"/>
    </source>
</evidence>
<dbReference type="EMBL" id="CAJFDI010000005">
    <property type="protein sequence ID" value="CAD5232982.1"/>
    <property type="molecule type" value="Genomic_DNA"/>
</dbReference>